<feature type="domain" description="DUF7703" evidence="2">
    <location>
        <begin position="36"/>
        <end position="264"/>
    </location>
</feature>
<feature type="transmembrane region" description="Helical" evidence="1">
    <location>
        <begin position="25"/>
        <end position="49"/>
    </location>
</feature>
<dbReference type="EMBL" id="KZ613478">
    <property type="protein sequence ID" value="PMD22380.1"/>
    <property type="molecule type" value="Genomic_DNA"/>
</dbReference>
<dbReference type="STRING" id="1745343.A0A2J6Q7Y4"/>
<sequence length="340" mass="37884">MLNSAYSIRSAARGVQGGYNGDSPALQVIIGLGTGLTVYNAIEVVVLILSTFSRYRGLYFWSLLISSLGLIPYALGFAFKFFEVLTGDARWVSVALLSIGWYPMVTGQSVVLWSRLHLIVSGERGRKILIWTKWMIIVDAIVLHIPTSVVTFGSNGTIDTSNFVEAYNVIEKTQMTGFFIQEVILSSIYIVETVHILGASLQHQTRRLMQQLVFINVAIILMDIALLSMEYASLYLLETVVKGVCCSIKLKLEFAILSRLVKFVGGGDRSLPFIRDERERKKKGHDDDVADFVDVSRIGTDVTHASRPSHKNTRVSDIDIECARFEHVESAVWQIGKAND</sequence>
<organism evidence="3 4">
    <name type="scientific">Hyaloscypha hepaticicola</name>
    <dbReference type="NCBI Taxonomy" id="2082293"/>
    <lineage>
        <taxon>Eukaryota</taxon>
        <taxon>Fungi</taxon>
        <taxon>Dikarya</taxon>
        <taxon>Ascomycota</taxon>
        <taxon>Pezizomycotina</taxon>
        <taxon>Leotiomycetes</taxon>
        <taxon>Helotiales</taxon>
        <taxon>Hyaloscyphaceae</taxon>
        <taxon>Hyaloscypha</taxon>
    </lineage>
</organism>
<feature type="transmembrane region" description="Helical" evidence="1">
    <location>
        <begin position="134"/>
        <end position="158"/>
    </location>
</feature>
<keyword evidence="1" id="KW-0812">Transmembrane</keyword>
<keyword evidence="1" id="KW-1133">Transmembrane helix</keyword>
<feature type="transmembrane region" description="Helical" evidence="1">
    <location>
        <begin position="213"/>
        <end position="237"/>
    </location>
</feature>
<feature type="transmembrane region" description="Helical" evidence="1">
    <location>
        <begin position="58"/>
        <end position="79"/>
    </location>
</feature>
<protein>
    <recommendedName>
        <fullName evidence="2">DUF7703 domain-containing protein</fullName>
    </recommendedName>
</protein>
<evidence type="ECO:0000313" key="4">
    <source>
        <dbReference type="Proteomes" id="UP000235672"/>
    </source>
</evidence>
<dbReference type="PANTHER" id="PTHR37013:SF3">
    <property type="entry name" value="INTEGRAL MEMBRANE PROTEIN (AFU_ORTHOLOGUE AFUA_1G05950)"/>
    <property type="match status" value="1"/>
</dbReference>
<feature type="transmembrane region" description="Helical" evidence="1">
    <location>
        <begin position="178"/>
        <end position="201"/>
    </location>
</feature>
<dbReference type="OrthoDB" id="405906at2759"/>
<dbReference type="Pfam" id="PF24802">
    <property type="entry name" value="DUF7703"/>
    <property type="match status" value="1"/>
</dbReference>
<keyword evidence="1" id="KW-0472">Membrane</keyword>
<gene>
    <name evidence="3" type="ORF">NA56DRAFT_100169</name>
</gene>
<reference evidence="3 4" key="1">
    <citation type="submission" date="2016-05" db="EMBL/GenBank/DDBJ databases">
        <title>A degradative enzymes factory behind the ericoid mycorrhizal symbiosis.</title>
        <authorList>
            <consortium name="DOE Joint Genome Institute"/>
            <person name="Martino E."/>
            <person name="Morin E."/>
            <person name="Grelet G."/>
            <person name="Kuo A."/>
            <person name="Kohler A."/>
            <person name="Daghino S."/>
            <person name="Barry K."/>
            <person name="Choi C."/>
            <person name="Cichocki N."/>
            <person name="Clum A."/>
            <person name="Copeland A."/>
            <person name="Hainaut M."/>
            <person name="Haridas S."/>
            <person name="Labutti K."/>
            <person name="Lindquist E."/>
            <person name="Lipzen A."/>
            <person name="Khouja H.-R."/>
            <person name="Murat C."/>
            <person name="Ohm R."/>
            <person name="Olson A."/>
            <person name="Spatafora J."/>
            <person name="Veneault-Fourrey C."/>
            <person name="Henrissat B."/>
            <person name="Grigoriev I."/>
            <person name="Martin F."/>
            <person name="Perotto S."/>
        </authorList>
    </citation>
    <scope>NUCLEOTIDE SEQUENCE [LARGE SCALE GENOMIC DNA]</scope>
    <source>
        <strain evidence="3 4">UAMH 7357</strain>
    </source>
</reference>
<feature type="transmembrane region" description="Helical" evidence="1">
    <location>
        <begin position="91"/>
        <end position="113"/>
    </location>
</feature>
<dbReference type="PANTHER" id="PTHR37013">
    <property type="entry name" value="INTEGRAL MEMBRANE PROTEIN (AFU_ORTHOLOGUE AFUA_1G05950)-RELATED"/>
    <property type="match status" value="1"/>
</dbReference>
<keyword evidence="4" id="KW-1185">Reference proteome</keyword>
<dbReference type="AlphaFoldDB" id="A0A2J6Q7Y4"/>
<evidence type="ECO:0000313" key="3">
    <source>
        <dbReference type="EMBL" id="PMD22380.1"/>
    </source>
</evidence>
<dbReference type="InterPro" id="IPR056120">
    <property type="entry name" value="DUF7703"/>
</dbReference>
<dbReference type="Proteomes" id="UP000235672">
    <property type="component" value="Unassembled WGS sequence"/>
</dbReference>
<evidence type="ECO:0000259" key="2">
    <source>
        <dbReference type="Pfam" id="PF24802"/>
    </source>
</evidence>
<proteinExistence type="predicted"/>
<accession>A0A2J6Q7Y4</accession>
<evidence type="ECO:0000256" key="1">
    <source>
        <dbReference type="SAM" id="Phobius"/>
    </source>
</evidence>
<name>A0A2J6Q7Y4_9HELO</name>